<feature type="domain" description="DUF7344" evidence="1">
    <location>
        <begin position="66"/>
        <end position="143"/>
    </location>
</feature>
<dbReference type="EMBL" id="AOIQ01000006">
    <property type="protein sequence ID" value="ELZ13618.1"/>
    <property type="molecule type" value="Genomic_DNA"/>
</dbReference>
<keyword evidence="3" id="KW-1185">Reference proteome</keyword>
<name>M0BTA6_9EURY</name>
<feature type="domain" description="DUF7344" evidence="1">
    <location>
        <begin position="172"/>
        <end position="249"/>
    </location>
</feature>
<gene>
    <name evidence="2" type="ORF">C479_02196</name>
</gene>
<reference evidence="2 3" key="1">
    <citation type="journal article" date="2014" name="PLoS Genet.">
        <title>Phylogenetically driven sequencing of extremely halophilic archaea reveals strategies for static and dynamic osmo-response.</title>
        <authorList>
            <person name="Becker E.A."/>
            <person name="Seitzer P.M."/>
            <person name="Tritt A."/>
            <person name="Larsen D."/>
            <person name="Krusor M."/>
            <person name="Yao A.I."/>
            <person name="Wu D."/>
            <person name="Madern D."/>
            <person name="Eisen J.A."/>
            <person name="Darling A.E."/>
            <person name="Facciotti M.T."/>
        </authorList>
    </citation>
    <scope>NUCLEOTIDE SEQUENCE [LARGE SCALE GENOMIC DNA]</scope>
    <source>
        <strain evidence="2 3">JCM 14624</strain>
    </source>
</reference>
<accession>M0BTA6</accession>
<organism evidence="2 3">
    <name type="scientific">Halovivax asiaticus JCM 14624</name>
    <dbReference type="NCBI Taxonomy" id="1227490"/>
    <lineage>
        <taxon>Archaea</taxon>
        <taxon>Methanobacteriati</taxon>
        <taxon>Methanobacteriota</taxon>
        <taxon>Stenosarchaea group</taxon>
        <taxon>Halobacteria</taxon>
        <taxon>Halobacteriales</taxon>
        <taxon>Natrialbaceae</taxon>
        <taxon>Halovivax</taxon>
    </lineage>
</organism>
<dbReference type="Pfam" id="PF24035">
    <property type="entry name" value="DUF7344"/>
    <property type="match status" value="2"/>
</dbReference>
<dbReference type="InterPro" id="IPR055768">
    <property type="entry name" value="DUF7344"/>
</dbReference>
<proteinExistence type="predicted"/>
<dbReference type="InterPro" id="IPR036388">
    <property type="entry name" value="WH-like_DNA-bd_sf"/>
</dbReference>
<evidence type="ECO:0000259" key="1">
    <source>
        <dbReference type="Pfam" id="PF24035"/>
    </source>
</evidence>
<dbReference type="Gene3D" id="1.10.10.10">
    <property type="entry name" value="Winged helix-like DNA-binding domain superfamily/Winged helix DNA-binding domain"/>
    <property type="match status" value="1"/>
</dbReference>
<protein>
    <recommendedName>
        <fullName evidence="1">DUF7344 domain-containing protein</fullName>
    </recommendedName>
</protein>
<dbReference type="AlphaFoldDB" id="M0BTA6"/>
<dbReference type="Proteomes" id="UP000011560">
    <property type="component" value="Unassembled WGS sequence"/>
</dbReference>
<dbReference type="STRING" id="1227490.C479_02196"/>
<sequence length="259" mass="28614">MSIEEFWRGYGGLEAGDPRNSVASPAIYRRGETFPSRVRALCMDFPPPNNRSEHGLDVSGSVDHIQALSSPRRIATLTALARRDESMRVEDLASHVRALERETDVSAVSRREQRRVQTSLQHAHLPALAARSLVEWEHEADWVALHPDVSSEELRETVGEAHPTASTRHIRTLSDPRRRQVLELVEEYDTPLSIDTLARQVASFETGGGSSSPPAQTMDRVRISLVHSHLPALDDAGLLTYDEETGTVTSTALSPVGDE</sequence>
<evidence type="ECO:0000313" key="2">
    <source>
        <dbReference type="EMBL" id="ELZ13618.1"/>
    </source>
</evidence>
<evidence type="ECO:0000313" key="3">
    <source>
        <dbReference type="Proteomes" id="UP000011560"/>
    </source>
</evidence>
<comment type="caution">
    <text evidence="2">The sequence shown here is derived from an EMBL/GenBank/DDBJ whole genome shotgun (WGS) entry which is preliminary data.</text>
</comment>